<protein>
    <submittedName>
        <fullName evidence="6">3-hydroxybutyryl-CoA dehydrogenase</fullName>
    </submittedName>
</protein>
<keyword evidence="3" id="KW-0560">Oxidoreductase</keyword>
<evidence type="ECO:0000256" key="1">
    <source>
        <dbReference type="ARBA" id="ARBA00005086"/>
    </source>
</evidence>
<organism evidence="6 7">
    <name type="scientific">Allonocardiopsis opalescens</name>
    <dbReference type="NCBI Taxonomy" id="1144618"/>
    <lineage>
        <taxon>Bacteria</taxon>
        <taxon>Bacillati</taxon>
        <taxon>Actinomycetota</taxon>
        <taxon>Actinomycetes</taxon>
        <taxon>Streptosporangiales</taxon>
        <taxon>Allonocardiopsis</taxon>
    </lineage>
</organism>
<dbReference type="Gene3D" id="1.10.1040.10">
    <property type="entry name" value="N-(1-d-carboxylethyl)-l-norvaline Dehydrogenase, domain 2"/>
    <property type="match status" value="2"/>
</dbReference>
<gene>
    <name evidence="6" type="ORF">CLV72_101399</name>
</gene>
<dbReference type="GO" id="GO:0070403">
    <property type="term" value="F:NAD+ binding"/>
    <property type="evidence" value="ECO:0007669"/>
    <property type="project" value="InterPro"/>
</dbReference>
<dbReference type="InterPro" id="IPR008927">
    <property type="entry name" value="6-PGluconate_DH-like_C_sf"/>
</dbReference>
<name>A0A2T0QD72_9ACTN</name>
<dbReference type="SUPFAM" id="SSF51735">
    <property type="entry name" value="NAD(P)-binding Rossmann-fold domains"/>
    <property type="match status" value="1"/>
</dbReference>
<dbReference type="SUPFAM" id="SSF48179">
    <property type="entry name" value="6-phosphogluconate dehydrogenase C-terminal domain-like"/>
    <property type="match status" value="2"/>
</dbReference>
<dbReference type="GO" id="GO:0006635">
    <property type="term" value="P:fatty acid beta-oxidation"/>
    <property type="evidence" value="ECO:0007669"/>
    <property type="project" value="TreeGrafter"/>
</dbReference>
<evidence type="ECO:0000256" key="2">
    <source>
        <dbReference type="ARBA" id="ARBA00009463"/>
    </source>
</evidence>
<evidence type="ECO:0000259" key="5">
    <source>
        <dbReference type="Pfam" id="PF02737"/>
    </source>
</evidence>
<dbReference type="Gene3D" id="3.40.50.720">
    <property type="entry name" value="NAD(P)-binding Rossmann-like Domain"/>
    <property type="match status" value="1"/>
</dbReference>
<evidence type="ECO:0000259" key="4">
    <source>
        <dbReference type="Pfam" id="PF00725"/>
    </source>
</evidence>
<accession>A0A2T0QD72</accession>
<dbReference type="PANTHER" id="PTHR48075">
    <property type="entry name" value="3-HYDROXYACYL-COA DEHYDROGENASE FAMILY PROTEIN"/>
    <property type="match status" value="1"/>
</dbReference>
<feature type="domain" description="3-hydroxyacyl-CoA dehydrogenase C-terminal" evidence="4">
    <location>
        <begin position="334"/>
        <end position="415"/>
    </location>
</feature>
<dbReference type="PANTHER" id="PTHR48075:SF9">
    <property type="entry name" value="3-HYDROXYBUTYRYL-COA DEHYDROGENASE"/>
    <property type="match status" value="1"/>
</dbReference>
<dbReference type="GO" id="GO:0008691">
    <property type="term" value="F:3-hydroxybutyryl-CoA dehydrogenase activity"/>
    <property type="evidence" value="ECO:0007669"/>
    <property type="project" value="TreeGrafter"/>
</dbReference>
<dbReference type="AlphaFoldDB" id="A0A2T0QD72"/>
<dbReference type="RefSeq" id="WP_281262384.1">
    <property type="nucleotide sequence ID" value="NZ_PVZC01000001.1"/>
</dbReference>
<dbReference type="InterPro" id="IPR036291">
    <property type="entry name" value="NAD(P)-bd_dom_sf"/>
</dbReference>
<feature type="domain" description="3-hydroxyacyl-CoA dehydrogenase C-terminal" evidence="4">
    <location>
        <begin position="210"/>
        <end position="304"/>
    </location>
</feature>
<sequence length="421" mass="43938">MTDDMGADGARTGTEAAADTAEGAAAVRTVGVVGLGTMGAGIAEVFARAGLDVVGVEADAAALDAGRRRLDASLARAVQRGRLSDEDRDGIVGRIALYTERAALAAADLVVEVVPERIEAKREVFAELDRIVPEGAVLATNTSSLAVTEIAACTTRPERVVGMHFFNPAPVMELVEVVTTVRTEPAAAALASGLAARVGKTPVTVGDRAGFVANALLLPFLNHAVVLLEERVASRDDIDAAVRDGIGLPMGPLALLDLIGLDVSLAVLDVLWAEFRDPRYAAAPLLRRMVAAGLLGRKTGRGFHRHADDGAQEPEFTASPLGEVLGGPNAVTTLLLLAHMNDAVRMVQCGYATPDQVETAMRLGCGYPRGPLELLDGMGLDNVLKGLEVCHQTTRNSGFLPTALLRHLVDQGATSLRASVG</sequence>
<dbReference type="InterPro" id="IPR013328">
    <property type="entry name" value="6PGD_dom2"/>
</dbReference>
<evidence type="ECO:0000256" key="3">
    <source>
        <dbReference type="ARBA" id="ARBA00023002"/>
    </source>
</evidence>
<reference evidence="6 7" key="1">
    <citation type="submission" date="2018-03" db="EMBL/GenBank/DDBJ databases">
        <title>Genomic Encyclopedia of Archaeal and Bacterial Type Strains, Phase II (KMG-II): from individual species to whole genera.</title>
        <authorList>
            <person name="Goeker M."/>
        </authorList>
    </citation>
    <scope>NUCLEOTIDE SEQUENCE [LARGE SCALE GENOMIC DNA]</scope>
    <source>
        <strain evidence="6 7">DSM 45601</strain>
    </source>
</reference>
<dbReference type="FunFam" id="3.40.50.720:FF:000009">
    <property type="entry name" value="Fatty oxidation complex, alpha subunit"/>
    <property type="match status" value="1"/>
</dbReference>
<dbReference type="Proteomes" id="UP000237846">
    <property type="component" value="Unassembled WGS sequence"/>
</dbReference>
<comment type="similarity">
    <text evidence="2">Belongs to the 3-hydroxyacyl-CoA dehydrogenase family.</text>
</comment>
<comment type="pathway">
    <text evidence="1">Lipid metabolism; butanoate metabolism.</text>
</comment>
<dbReference type="EMBL" id="PVZC01000001">
    <property type="protein sequence ID" value="PRY01803.1"/>
    <property type="molecule type" value="Genomic_DNA"/>
</dbReference>
<dbReference type="Pfam" id="PF02737">
    <property type="entry name" value="3HCDH_N"/>
    <property type="match status" value="1"/>
</dbReference>
<dbReference type="NCBIfam" id="NF005875">
    <property type="entry name" value="PRK07819.1"/>
    <property type="match status" value="1"/>
</dbReference>
<evidence type="ECO:0000313" key="6">
    <source>
        <dbReference type="EMBL" id="PRY01803.1"/>
    </source>
</evidence>
<dbReference type="InterPro" id="IPR006176">
    <property type="entry name" value="3-OHacyl-CoA_DH_NAD-bd"/>
</dbReference>
<dbReference type="Pfam" id="PF00725">
    <property type="entry name" value="3HCDH"/>
    <property type="match status" value="2"/>
</dbReference>
<proteinExistence type="inferred from homology"/>
<keyword evidence="7" id="KW-1185">Reference proteome</keyword>
<evidence type="ECO:0000313" key="7">
    <source>
        <dbReference type="Proteomes" id="UP000237846"/>
    </source>
</evidence>
<dbReference type="InterPro" id="IPR006108">
    <property type="entry name" value="3HC_DH_C"/>
</dbReference>
<feature type="domain" description="3-hydroxyacyl-CoA dehydrogenase NAD binding" evidence="5">
    <location>
        <begin position="29"/>
        <end position="207"/>
    </location>
</feature>
<comment type="caution">
    <text evidence="6">The sequence shown here is derived from an EMBL/GenBank/DDBJ whole genome shotgun (WGS) entry which is preliminary data.</text>
</comment>